<feature type="domain" description="Peptidase M10 serralysin C-terminal" evidence="6">
    <location>
        <begin position="232"/>
        <end position="431"/>
    </location>
</feature>
<dbReference type="InterPro" id="IPR001343">
    <property type="entry name" value="Hemolysn_Ca-bd"/>
</dbReference>
<dbReference type="GO" id="GO:0008237">
    <property type="term" value="F:metallopeptidase activity"/>
    <property type="evidence" value="ECO:0007669"/>
    <property type="project" value="InterPro"/>
</dbReference>
<accession>A0A679J4E2</accession>
<dbReference type="InterPro" id="IPR011049">
    <property type="entry name" value="Serralysin-like_metalloprot_C"/>
</dbReference>
<dbReference type="SUPFAM" id="SSF55486">
    <property type="entry name" value="Metalloproteases ('zincins'), catalytic domain"/>
    <property type="match status" value="1"/>
</dbReference>
<dbReference type="PRINTS" id="PR00313">
    <property type="entry name" value="CABNDNGRPT"/>
</dbReference>
<dbReference type="Gene3D" id="2.150.10.10">
    <property type="entry name" value="Serralysin-like metalloprotease, C-terminal"/>
    <property type="match status" value="3"/>
</dbReference>
<organism evidence="7">
    <name type="scientific">Methylobacterium bullatum</name>
    <dbReference type="NCBI Taxonomy" id="570505"/>
    <lineage>
        <taxon>Bacteria</taxon>
        <taxon>Pseudomonadati</taxon>
        <taxon>Pseudomonadota</taxon>
        <taxon>Alphaproteobacteria</taxon>
        <taxon>Hyphomicrobiales</taxon>
        <taxon>Methylobacteriaceae</taxon>
        <taxon>Methylobacterium</taxon>
    </lineage>
</organism>
<comment type="cofactor">
    <cofactor evidence="1">
        <name>Ca(2+)</name>
        <dbReference type="ChEBI" id="CHEBI:29108"/>
    </cofactor>
</comment>
<dbReference type="EMBL" id="LR743504">
    <property type="protein sequence ID" value="CAA2105877.1"/>
    <property type="molecule type" value="Genomic_DNA"/>
</dbReference>
<dbReference type="GO" id="GO:0005509">
    <property type="term" value="F:calcium ion binding"/>
    <property type="evidence" value="ECO:0007669"/>
    <property type="project" value="InterPro"/>
</dbReference>
<feature type="region of interest" description="Disordered" evidence="5">
    <location>
        <begin position="542"/>
        <end position="565"/>
    </location>
</feature>
<dbReference type="InterPro" id="IPR050557">
    <property type="entry name" value="RTX_toxin/Mannuronan_C5-epim"/>
</dbReference>
<protein>
    <submittedName>
        <fullName evidence="7">Serralysin B</fullName>
        <ecNumber evidence="7">3.4.24.40</ecNumber>
    </submittedName>
</protein>
<evidence type="ECO:0000256" key="2">
    <source>
        <dbReference type="ARBA" id="ARBA00004613"/>
    </source>
</evidence>
<dbReference type="InterPro" id="IPR024079">
    <property type="entry name" value="MetalloPept_cat_dom_sf"/>
</dbReference>
<sequence length="1333" mass="137463">MSRVSHSAMPSDGSGSSESVPSSGNAGIDQLLAGTRWTGTNLTYSFPTSGSFYSYYPDGPFDHGGFEYDPIGGRPWWAEHATFTTAQRQAAISTLDLISSYTGLTFTRITETATNHATLRYSQLQTVYDSDAPPISGFNSTLSHAPGDTPEAGDAWFDTDNFTYGPPAEGNFGHLNIMRGIAETLGLRDNGRSSDLTIFFGSSTWYDYNPSHQMPQSLMQNDIAALQYLYGADFTARSGATTYSWNPTTGEHTIDGVRQGAPATNTIYATIWDGGGVDTYDLSNYSTNLRIDLAPGAFSTFSQAQIATRSAVVQGSPAFTAAGNIANALLYNGDSRSLIERAIGGSGDDSILGNIAANLLIGGAGNDSLSGKEGNDTLKGGSGNDALDGGAGNDTLDGGKDADALAGGLGNDTYIVRTGDAGGASPYDRIIERAGEGTDTLRLVGVKPADVSVVSDQTYGGVQFGLKATDGTYSFVNVSAGTTASGASALGSVIEKVVFDDGTIWSLGTGFVFTGTTGADRMEGSDGADHLSGGAGDDTIKGYGGNDTLDGGPGADSLTGGTGDDTYIVRPGETGGASSYDRIVERVGEGTDTLRLVGVNPADVAVVTDPVYGGVRFVLKAGGTTSFVNVPAPTTASGASALGSVLEKVAFDDGTVWDLTRGFAFTGTTGADRMDGSDFGDTLSALAGNDILYGYNGNDTLVGGAGKDGIVGGAGNDTLIGGSGADLFYGDAQPAGVGLGSGRITLPAGWDSYGNRITNAVDITDDFYVYDDPDVFNSDTAAHLTIKFTGTARYNTDFYKVHLTAGTTLKLDYDGAPGTKEGPYTSSDGSTAAIYDASQIQVAFFRGIGGTYPDRGSASYNDGYGVYTVATTGDYYIQNSYSKSNEFHISVEGPAPQIGLGSGTLSKPDTLTFDPFDTFDNNVRKAPDLTNSFNLARDSDITDSTTIPHVTVSASTVGNGLDYYHVRFLAGTVVTLDIDHTIPAATTDIRLTLLDARNNGLVYGSDMSGPLDPGSTNAKDPFVTFTIPHTGDYYIYVGNYYNTPYQYELHVSAKEPVYPGLASGTDTVSYADAARGVTASLADASGNTGDAAGDTYFSIENLTGSAFADRLTGDWRANTLDGGAGADILAGGYGNDVYVIDNAGDKAIEAKGGGSDLVRASVSFSLAGQVIEALTLTGTAAIDGTGNASANTLVGNSAANRLSGGAGADTVSGGLGADSLLGGSGNDTFVFDTKLGTANVDTIQDFSGLTGNDDVIHLDNAIFKALTKTGALSADLFAANASGTATQADDRIVYETDTGRLFYDRDGDGAAASVLFAVVKDHPALTAQDFLVV</sequence>
<evidence type="ECO:0000256" key="4">
    <source>
        <dbReference type="ARBA" id="ARBA00022737"/>
    </source>
</evidence>
<reference evidence="7" key="1">
    <citation type="submission" date="2019-12" db="EMBL/GenBank/DDBJ databases">
        <authorList>
            <person name="Cremers G."/>
        </authorList>
    </citation>
    <scope>NUCLEOTIDE SEQUENCE</scope>
    <source>
        <strain evidence="7">Mbul1</strain>
    </source>
</reference>
<dbReference type="InterPro" id="IPR018511">
    <property type="entry name" value="Hemolysin-typ_Ca-bd_CS"/>
</dbReference>
<evidence type="ECO:0000259" key="6">
    <source>
        <dbReference type="Pfam" id="PF08548"/>
    </source>
</evidence>
<keyword evidence="4" id="KW-0677">Repeat</keyword>
<feature type="region of interest" description="Disordered" evidence="5">
    <location>
        <begin position="1"/>
        <end position="25"/>
    </location>
</feature>
<evidence type="ECO:0000313" key="7">
    <source>
        <dbReference type="EMBL" id="CAA2105877.1"/>
    </source>
</evidence>
<dbReference type="Pfam" id="PF08548">
    <property type="entry name" value="Peptidase_M10_C"/>
    <property type="match status" value="1"/>
</dbReference>
<gene>
    <name evidence="7" type="primary">prtB_2</name>
    <name evidence="7" type="ORF">MBUL_03408</name>
</gene>
<proteinExistence type="predicted"/>
<dbReference type="InterPro" id="IPR013858">
    <property type="entry name" value="Peptidase_M10B_C"/>
</dbReference>
<keyword evidence="7" id="KW-0378">Hydrolase</keyword>
<evidence type="ECO:0000256" key="5">
    <source>
        <dbReference type="SAM" id="MobiDB-lite"/>
    </source>
</evidence>
<dbReference type="Gene3D" id="3.40.390.10">
    <property type="entry name" value="Collagenase (Catalytic Domain)"/>
    <property type="match status" value="1"/>
</dbReference>
<dbReference type="Gene3D" id="2.60.120.380">
    <property type="match status" value="1"/>
</dbReference>
<dbReference type="Pfam" id="PF00353">
    <property type="entry name" value="HemolysinCabind"/>
    <property type="match status" value="6"/>
</dbReference>
<evidence type="ECO:0000256" key="3">
    <source>
        <dbReference type="ARBA" id="ARBA00022525"/>
    </source>
</evidence>
<dbReference type="PANTHER" id="PTHR38340">
    <property type="entry name" value="S-LAYER PROTEIN"/>
    <property type="match status" value="1"/>
</dbReference>
<dbReference type="EC" id="3.4.24.40" evidence="7"/>
<keyword evidence="3" id="KW-0964">Secreted</keyword>
<dbReference type="SUPFAM" id="SSF51120">
    <property type="entry name" value="beta-Roll"/>
    <property type="match status" value="5"/>
</dbReference>
<dbReference type="PROSITE" id="PS00330">
    <property type="entry name" value="HEMOLYSIN_CALCIUM"/>
    <property type="match status" value="7"/>
</dbReference>
<dbReference type="PANTHER" id="PTHR38340:SF1">
    <property type="entry name" value="S-LAYER PROTEIN"/>
    <property type="match status" value="1"/>
</dbReference>
<comment type="subcellular location">
    <subcellularLocation>
        <location evidence="2">Secreted</location>
    </subcellularLocation>
</comment>
<dbReference type="GO" id="GO:0005615">
    <property type="term" value="C:extracellular space"/>
    <property type="evidence" value="ECO:0007669"/>
    <property type="project" value="InterPro"/>
</dbReference>
<feature type="region of interest" description="Disordered" evidence="5">
    <location>
        <begin position="372"/>
        <end position="394"/>
    </location>
</feature>
<evidence type="ECO:0000256" key="1">
    <source>
        <dbReference type="ARBA" id="ARBA00001913"/>
    </source>
</evidence>
<name>A0A679J4E2_9HYPH</name>
<feature type="compositionally biased region" description="Low complexity" evidence="5">
    <location>
        <begin position="384"/>
        <end position="394"/>
    </location>
</feature>